<dbReference type="OrthoDB" id="3556294at2"/>
<evidence type="ECO:0000313" key="1">
    <source>
        <dbReference type="EMBL" id="TWH22253.1"/>
    </source>
</evidence>
<protein>
    <recommendedName>
        <fullName evidence="3">Excreted virulence factor EspC (Type VII ESX diderm)</fullName>
    </recommendedName>
</protein>
<comment type="caution">
    <text evidence="1">The sequence shown here is derived from an EMBL/GenBank/DDBJ whole genome shotgun (WGS) entry which is preliminary data.</text>
</comment>
<gene>
    <name evidence="1" type="ORF">JD82_04130</name>
</gene>
<evidence type="ECO:0000313" key="2">
    <source>
        <dbReference type="Proteomes" id="UP000317303"/>
    </source>
</evidence>
<keyword evidence="2" id="KW-1185">Reference proteome</keyword>
<dbReference type="Proteomes" id="UP000317303">
    <property type="component" value="Unassembled WGS sequence"/>
</dbReference>
<dbReference type="EMBL" id="VLJV01000001">
    <property type="protein sequence ID" value="TWH22253.1"/>
    <property type="molecule type" value="Genomic_DNA"/>
</dbReference>
<evidence type="ECO:0008006" key="3">
    <source>
        <dbReference type="Google" id="ProtNLM"/>
    </source>
</evidence>
<sequence length="103" mass="10587">MSGGQQVNADGLRAAGEAYAHEGEELKTAGSKIETNVSSEKVGKAWADVAKSYVDAISKYRDAVNKCGAEASGLGDKMAQAGKAYKDGETVSTETIASKGAEL</sequence>
<accession>A0A660CKU7</accession>
<reference evidence="1 2" key="1">
    <citation type="submission" date="2019-07" db="EMBL/GenBank/DDBJ databases">
        <title>R&amp;d 2014.</title>
        <authorList>
            <person name="Klenk H.-P."/>
        </authorList>
    </citation>
    <scope>NUCLEOTIDE SEQUENCE [LARGE SCALE GENOMIC DNA]</scope>
    <source>
        <strain evidence="1 2">DSM 43194</strain>
    </source>
</reference>
<dbReference type="RefSeq" id="WP_030532849.1">
    <property type="nucleotide sequence ID" value="NZ_JOIJ01000010.1"/>
</dbReference>
<proteinExistence type="predicted"/>
<organism evidence="1 2">
    <name type="scientific">Prauserella rugosa</name>
    <dbReference type="NCBI Taxonomy" id="43354"/>
    <lineage>
        <taxon>Bacteria</taxon>
        <taxon>Bacillati</taxon>
        <taxon>Actinomycetota</taxon>
        <taxon>Actinomycetes</taxon>
        <taxon>Pseudonocardiales</taxon>
        <taxon>Pseudonocardiaceae</taxon>
        <taxon>Prauserella</taxon>
    </lineage>
</organism>
<dbReference type="AlphaFoldDB" id="A0A660CKU7"/>
<name>A0A660CKU7_9PSEU</name>